<comment type="caution">
    <text evidence="1">The sequence shown here is derived from an EMBL/GenBank/DDBJ whole genome shotgun (WGS) entry which is preliminary data.</text>
</comment>
<dbReference type="EMBL" id="JANBPK010000920">
    <property type="protein sequence ID" value="KAJ2928702.1"/>
    <property type="molecule type" value="Genomic_DNA"/>
</dbReference>
<organism evidence="1 2">
    <name type="scientific">Candolleomyces eurysporus</name>
    <dbReference type="NCBI Taxonomy" id="2828524"/>
    <lineage>
        <taxon>Eukaryota</taxon>
        <taxon>Fungi</taxon>
        <taxon>Dikarya</taxon>
        <taxon>Basidiomycota</taxon>
        <taxon>Agaricomycotina</taxon>
        <taxon>Agaricomycetes</taxon>
        <taxon>Agaricomycetidae</taxon>
        <taxon>Agaricales</taxon>
        <taxon>Agaricineae</taxon>
        <taxon>Psathyrellaceae</taxon>
        <taxon>Candolleomyces</taxon>
    </lineage>
</organism>
<keyword evidence="2" id="KW-1185">Reference proteome</keyword>
<reference evidence="1" key="1">
    <citation type="submission" date="2022-06" db="EMBL/GenBank/DDBJ databases">
        <title>Genome Sequence of Candolleomyces eurysporus.</title>
        <authorList>
            <person name="Buettner E."/>
        </authorList>
    </citation>
    <scope>NUCLEOTIDE SEQUENCE</scope>
    <source>
        <strain evidence="1">VTCC 930004</strain>
    </source>
</reference>
<protein>
    <submittedName>
        <fullName evidence="1">Uncharacterized protein</fullName>
    </submittedName>
</protein>
<proteinExistence type="predicted"/>
<sequence length="216" mass="24109">MVAKHKSDYDAVNGDHDYGVLHPKTTVLFQTLPATNRDKHFLVPGGRYLVTATPGSLQLWDLGVAGYLSSIGPRMLSRVNLKLESAVEPGAERELDNITDLVVQQVQVDQLRIAILAMDGDILLAQVFNVTPADENSAFVQLALLQIHAAIQTTWDLLINGNYLGVRLDDNYLMLWDFIGGAYLLWDIYAFGEQRHGHLGPRVRDITSSRTFEHQN</sequence>
<dbReference type="OrthoDB" id="3145038at2759"/>
<evidence type="ECO:0000313" key="2">
    <source>
        <dbReference type="Proteomes" id="UP001140091"/>
    </source>
</evidence>
<dbReference type="AlphaFoldDB" id="A0A9W8MG90"/>
<accession>A0A9W8MG90</accession>
<dbReference type="Proteomes" id="UP001140091">
    <property type="component" value="Unassembled WGS sequence"/>
</dbReference>
<name>A0A9W8MG90_9AGAR</name>
<feature type="non-terminal residue" evidence="1">
    <location>
        <position position="216"/>
    </location>
</feature>
<evidence type="ECO:0000313" key="1">
    <source>
        <dbReference type="EMBL" id="KAJ2928702.1"/>
    </source>
</evidence>
<gene>
    <name evidence="1" type="ORF">H1R20_g8362</name>
</gene>